<dbReference type="AlphaFoldDB" id="A0A9N9KLM8"/>
<dbReference type="InterPro" id="IPR007282">
    <property type="entry name" value="NOT2/3/5_C"/>
</dbReference>
<dbReference type="EMBL" id="CAJVRL010000002">
    <property type="protein sequence ID" value="CAG8949256.1"/>
    <property type="molecule type" value="Genomic_DNA"/>
</dbReference>
<evidence type="ECO:0000256" key="5">
    <source>
        <dbReference type="ARBA" id="ARBA00022824"/>
    </source>
</evidence>
<dbReference type="PROSITE" id="PS51140">
    <property type="entry name" value="CUE"/>
    <property type="match status" value="1"/>
</dbReference>
<dbReference type="InterPro" id="IPR038635">
    <property type="entry name" value="CCR4-NOT_su2/3/5_C_sf"/>
</dbReference>
<proteinExistence type="inferred from homology"/>
<dbReference type="Proteomes" id="UP000696280">
    <property type="component" value="Unassembled WGS sequence"/>
</dbReference>
<evidence type="ECO:0000256" key="9">
    <source>
        <dbReference type="ARBA" id="ARBA00023163"/>
    </source>
</evidence>
<comment type="caution">
    <text evidence="15">The sequence shown here is derived from an EMBL/GenBank/DDBJ whole genome shotgun (WGS) entry which is preliminary data.</text>
</comment>
<protein>
    <recommendedName>
        <fullName evidence="12">Coupling of ubiquitin conjugation to ER degradation protein 1</fullName>
    </recommendedName>
</protein>
<evidence type="ECO:0000256" key="11">
    <source>
        <dbReference type="ARBA" id="ARBA00061383"/>
    </source>
</evidence>
<dbReference type="GO" id="GO:0030015">
    <property type="term" value="C:CCR4-NOT core complex"/>
    <property type="evidence" value="ECO:0007669"/>
    <property type="project" value="InterPro"/>
</dbReference>
<dbReference type="Gene3D" id="2.30.30.1020">
    <property type="entry name" value="CCR4-NOT complex subunit 2/3/5, C-terminal domain"/>
    <property type="match status" value="1"/>
</dbReference>
<keyword evidence="6" id="KW-1133">Transmembrane helix</keyword>
<evidence type="ECO:0000256" key="10">
    <source>
        <dbReference type="ARBA" id="ARBA00037847"/>
    </source>
</evidence>
<comment type="subcellular location">
    <subcellularLocation>
        <location evidence="10">Endomembrane system</location>
        <topology evidence="10">Single-pass membrane protein</topology>
    </subcellularLocation>
    <subcellularLocation>
        <location evidence="1">Endoplasmic reticulum membrane</location>
    </subcellularLocation>
</comment>
<comment type="similarity">
    <text evidence="2">Belongs to the CNOT2/3/5 family.</text>
</comment>
<feature type="compositionally biased region" description="Polar residues" evidence="13">
    <location>
        <begin position="190"/>
        <end position="227"/>
    </location>
</feature>
<dbReference type="InterPro" id="IPR040168">
    <property type="entry name" value="Not2/3/5"/>
</dbReference>
<feature type="compositionally biased region" description="Low complexity" evidence="13">
    <location>
        <begin position="228"/>
        <end position="246"/>
    </location>
</feature>
<comment type="similarity">
    <text evidence="11">Belongs to the CUE1 family.</text>
</comment>
<keyword evidence="3" id="KW-0812">Transmembrane</keyword>
<keyword evidence="9" id="KW-0804">Transcription</keyword>
<feature type="compositionally biased region" description="Polar residues" evidence="13">
    <location>
        <begin position="416"/>
        <end position="431"/>
    </location>
</feature>
<dbReference type="InterPro" id="IPR009060">
    <property type="entry name" value="UBA-like_sf"/>
</dbReference>
<evidence type="ECO:0000256" key="4">
    <source>
        <dbReference type="ARBA" id="ARBA00022786"/>
    </source>
</evidence>
<evidence type="ECO:0000256" key="8">
    <source>
        <dbReference type="ARBA" id="ARBA00023136"/>
    </source>
</evidence>
<evidence type="ECO:0000256" key="7">
    <source>
        <dbReference type="ARBA" id="ARBA00023015"/>
    </source>
</evidence>
<dbReference type="GO" id="GO:0043130">
    <property type="term" value="F:ubiquitin binding"/>
    <property type="evidence" value="ECO:0007669"/>
    <property type="project" value="InterPro"/>
</dbReference>
<evidence type="ECO:0000313" key="15">
    <source>
        <dbReference type="EMBL" id="CAG8949256.1"/>
    </source>
</evidence>
<dbReference type="OrthoDB" id="258627at2759"/>
<keyword evidence="4" id="KW-0833">Ubl conjugation pathway</keyword>
<dbReference type="SMART" id="SM00546">
    <property type="entry name" value="CUE"/>
    <property type="match status" value="1"/>
</dbReference>
<dbReference type="SUPFAM" id="SSF46934">
    <property type="entry name" value="UBA-like"/>
    <property type="match status" value="1"/>
</dbReference>
<feature type="domain" description="CUE" evidence="14">
    <location>
        <begin position="737"/>
        <end position="780"/>
    </location>
</feature>
<dbReference type="Pfam" id="PF04153">
    <property type="entry name" value="NOT2_3_5_C"/>
    <property type="match status" value="1"/>
</dbReference>
<dbReference type="GO" id="GO:0006355">
    <property type="term" value="P:regulation of DNA-templated transcription"/>
    <property type="evidence" value="ECO:0007669"/>
    <property type="project" value="InterPro"/>
</dbReference>
<dbReference type="FunFam" id="1.10.8.10:FF:000050">
    <property type="entry name" value="Related to AMFR protein"/>
    <property type="match status" value="1"/>
</dbReference>
<feature type="region of interest" description="Disordered" evidence="13">
    <location>
        <begin position="784"/>
        <end position="804"/>
    </location>
</feature>
<evidence type="ECO:0000313" key="16">
    <source>
        <dbReference type="Proteomes" id="UP000696280"/>
    </source>
</evidence>
<feature type="region of interest" description="Disordered" evidence="13">
    <location>
        <begin position="156"/>
        <end position="446"/>
    </location>
</feature>
<feature type="compositionally biased region" description="Polar residues" evidence="13">
    <location>
        <begin position="247"/>
        <end position="279"/>
    </location>
</feature>
<dbReference type="GO" id="GO:0000289">
    <property type="term" value="P:nuclear-transcribed mRNA poly(A) tail shortening"/>
    <property type="evidence" value="ECO:0007669"/>
    <property type="project" value="UniProtKB-ARBA"/>
</dbReference>
<evidence type="ECO:0000256" key="6">
    <source>
        <dbReference type="ARBA" id="ARBA00022989"/>
    </source>
</evidence>
<evidence type="ECO:0000256" key="12">
    <source>
        <dbReference type="ARBA" id="ARBA00072899"/>
    </source>
</evidence>
<feature type="region of interest" description="Disordered" evidence="13">
    <location>
        <begin position="831"/>
        <end position="851"/>
    </location>
</feature>
<evidence type="ECO:0000256" key="3">
    <source>
        <dbReference type="ARBA" id="ARBA00022692"/>
    </source>
</evidence>
<keyword evidence="16" id="KW-1185">Reference proteome</keyword>
<dbReference type="CDD" id="cd14424">
    <property type="entry name" value="CUE_Cue1p_like"/>
    <property type="match status" value="1"/>
</dbReference>
<gene>
    <name evidence="15" type="ORF">HYFRA_00004881</name>
</gene>
<dbReference type="Pfam" id="PF02845">
    <property type="entry name" value="CUE"/>
    <property type="match status" value="1"/>
</dbReference>
<evidence type="ECO:0000256" key="13">
    <source>
        <dbReference type="SAM" id="MobiDB-lite"/>
    </source>
</evidence>
<accession>A0A9N9KLM8</accession>
<organism evidence="15 16">
    <name type="scientific">Hymenoscyphus fraxineus</name>
    <dbReference type="NCBI Taxonomy" id="746836"/>
    <lineage>
        <taxon>Eukaryota</taxon>
        <taxon>Fungi</taxon>
        <taxon>Dikarya</taxon>
        <taxon>Ascomycota</taxon>
        <taxon>Pezizomycotina</taxon>
        <taxon>Leotiomycetes</taxon>
        <taxon>Helotiales</taxon>
        <taxon>Helotiaceae</taxon>
        <taxon>Hymenoscyphus</taxon>
    </lineage>
</organism>
<keyword evidence="8" id="KW-0472">Membrane</keyword>
<feature type="compositionally biased region" description="Pro residues" evidence="13">
    <location>
        <begin position="787"/>
        <end position="796"/>
    </location>
</feature>
<dbReference type="PANTHER" id="PTHR23326">
    <property type="entry name" value="CCR4 NOT-RELATED"/>
    <property type="match status" value="1"/>
</dbReference>
<dbReference type="GO" id="GO:0005789">
    <property type="term" value="C:endoplasmic reticulum membrane"/>
    <property type="evidence" value="ECO:0007669"/>
    <property type="project" value="UniProtKB-SubCell"/>
</dbReference>
<evidence type="ECO:0000256" key="2">
    <source>
        <dbReference type="ARBA" id="ARBA00007682"/>
    </source>
</evidence>
<evidence type="ECO:0000256" key="1">
    <source>
        <dbReference type="ARBA" id="ARBA00004586"/>
    </source>
</evidence>
<dbReference type="Gene3D" id="1.10.8.10">
    <property type="entry name" value="DNA helicase RuvA subunit, C-terminal domain"/>
    <property type="match status" value="1"/>
</dbReference>
<feature type="compositionally biased region" description="Polar residues" evidence="13">
    <location>
        <begin position="161"/>
        <end position="180"/>
    </location>
</feature>
<keyword evidence="7" id="KW-0805">Transcription regulation</keyword>
<dbReference type="InterPro" id="IPR003892">
    <property type="entry name" value="CUE"/>
</dbReference>
<keyword evidence="5" id="KW-0256">Endoplasmic reticulum</keyword>
<evidence type="ECO:0000259" key="14">
    <source>
        <dbReference type="PROSITE" id="PS51140"/>
    </source>
</evidence>
<feature type="compositionally biased region" description="Polar residues" evidence="13">
    <location>
        <begin position="357"/>
        <end position="366"/>
    </location>
</feature>
<reference evidence="15" key="1">
    <citation type="submission" date="2021-07" db="EMBL/GenBank/DDBJ databases">
        <authorList>
            <person name="Durling M."/>
        </authorList>
    </citation>
    <scope>NUCLEOTIDE SEQUENCE</scope>
</reference>
<name>A0A9N9KLM8_9HELO</name>
<sequence length="885" mass="96503">MNRPGMIARQMLSSSFPRSPAAAAAQGPLLALRQPISPTHATCAEKSEKSEKSHQIPETLRNVHVFGKELRSDCWSGLSDPNLFAAFRTASQANNNYPRTAAYQEDYPQVERWVWMLRGLESSHRELGHALTVLDNIASNGATWAFGGGVPMGNAGLGNPRPNNGPMTSFAQTIGGSSQAAAPLDLSEFPSLSNNQTQPSQSTWAATGNRNLGPSANLRMQPSALSSQQQQQQQMNTQQQTQQQQQDDLFNSSSQLPSNQGGFRFGNQNAVGQTSQPNTADEFPPLNRNANGEIGQDRGSNLIPNVGFGAPANGLGFGSANPPQPSRNNGLLNALSGSGRAPPGNHITPTGLPGASNPRQQTDPSQGQGGVGEDSSPFSNSQFPSTSSRENTTPHPAMPSRTNPRADGLPQHSEMVGSQSHTAEPGSPSSQDADEPEPGQRAHDPLAHMSEIDKWGLKGWSFMMNNFPDYSALVNGSSITNLGFDLTSPEPFSSEVYSVWDNEPSRPSIPQFSIPECYRVHNVNSLESKIQNFNDEALIFMFYSNPGDIQQVMAAQELHTRNWRYHKKLQQWLTKDDMMVPQTLGNGTERGYYIFFDIKLWQRERRELTLIYEDLESLPSGPDWAGGITGCIFDQHGRIVWYIAAFRRPPVSIPIKFEQDNSVNGATKLPKVPDIHSHDLHLAFWEAHSNLRASEQNTPVAKHVILGSDDQPPPTGPHPGAGRVGDPVVLLLHSLRAREADVERIQQMFPQVERRSIMWDLQRNGGNVVATTERVLSGRGLEVPPQSFQPPLPPPSASTAASVASKPVHPDLITRYNLKAKILEEKAAAETAAADVPKSGAQQAWSTNKGERQALLQRRREEMILAARRKMEAKVAAESALGKGA</sequence>
<feature type="compositionally biased region" description="Polar residues" evidence="13">
    <location>
        <begin position="376"/>
        <end position="394"/>
    </location>
</feature>